<comment type="caution">
    <text evidence="9">The sequence shown here is derived from an EMBL/GenBank/DDBJ whole genome shotgun (WGS) entry which is preliminary data.</text>
</comment>
<dbReference type="InterPro" id="IPR003660">
    <property type="entry name" value="HAMP_dom"/>
</dbReference>
<keyword evidence="4 9" id="KW-0808">Transferase</keyword>
<dbReference type="InterPro" id="IPR050640">
    <property type="entry name" value="Bact_2-comp_sensor_kinase"/>
</dbReference>
<dbReference type="Gene3D" id="6.10.340.10">
    <property type="match status" value="1"/>
</dbReference>
<keyword evidence="5 9" id="KW-0418">Kinase</keyword>
<keyword evidence="7" id="KW-0812">Transmembrane</keyword>
<dbReference type="SUPFAM" id="SSF55874">
    <property type="entry name" value="ATPase domain of HSP90 chaperone/DNA topoisomerase II/histidine kinase"/>
    <property type="match status" value="1"/>
</dbReference>
<evidence type="ECO:0000256" key="2">
    <source>
        <dbReference type="ARBA" id="ARBA00022475"/>
    </source>
</evidence>
<dbReference type="GO" id="GO:0004673">
    <property type="term" value="F:protein histidine kinase activity"/>
    <property type="evidence" value="ECO:0007669"/>
    <property type="project" value="UniProtKB-EC"/>
</dbReference>
<evidence type="ECO:0000256" key="7">
    <source>
        <dbReference type="SAM" id="Phobius"/>
    </source>
</evidence>
<name>A0ABS4NMA6_9BACL</name>
<keyword evidence="7" id="KW-1133">Transmembrane helix</keyword>
<evidence type="ECO:0000256" key="6">
    <source>
        <dbReference type="ARBA" id="ARBA00023136"/>
    </source>
</evidence>
<dbReference type="Proteomes" id="UP000773462">
    <property type="component" value="Unassembled WGS sequence"/>
</dbReference>
<keyword evidence="10" id="KW-1185">Reference proteome</keyword>
<dbReference type="InterPro" id="IPR036890">
    <property type="entry name" value="HATPase_C_sf"/>
</dbReference>
<evidence type="ECO:0000256" key="3">
    <source>
        <dbReference type="ARBA" id="ARBA00022553"/>
    </source>
</evidence>
<keyword evidence="6 7" id="KW-0472">Membrane</keyword>
<comment type="subcellular location">
    <subcellularLocation>
        <location evidence="1">Cell membrane</location>
        <topology evidence="1">Multi-pass membrane protein</topology>
    </subcellularLocation>
</comment>
<dbReference type="EMBL" id="JAGGLV010000003">
    <property type="protein sequence ID" value="MBP2111203.1"/>
    <property type="molecule type" value="Genomic_DNA"/>
</dbReference>
<evidence type="ECO:0000313" key="9">
    <source>
        <dbReference type="EMBL" id="MBP2111203.1"/>
    </source>
</evidence>
<evidence type="ECO:0000256" key="5">
    <source>
        <dbReference type="ARBA" id="ARBA00022777"/>
    </source>
</evidence>
<dbReference type="InterPro" id="IPR003594">
    <property type="entry name" value="HATPase_dom"/>
</dbReference>
<keyword evidence="3" id="KW-0597">Phosphoprotein</keyword>
<dbReference type="Gene3D" id="3.30.565.10">
    <property type="entry name" value="Histidine kinase-like ATPase, C-terminal domain"/>
    <property type="match status" value="1"/>
</dbReference>
<keyword evidence="2" id="KW-1003">Cell membrane</keyword>
<dbReference type="PANTHER" id="PTHR34220:SF7">
    <property type="entry name" value="SENSOR HISTIDINE KINASE YPDA"/>
    <property type="match status" value="1"/>
</dbReference>
<protein>
    <submittedName>
        <fullName evidence="9">Two-component system sensor histidine kinase YesM</fullName>
        <ecNumber evidence="9">2.7.13.3</ecNumber>
    </submittedName>
</protein>
<dbReference type="EC" id="2.7.13.3" evidence="9"/>
<dbReference type="SMART" id="SM00387">
    <property type="entry name" value="HATPase_c"/>
    <property type="match status" value="1"/>
</dbReference>
<dbReference type="Pfam" id="PF06580">
    <property type="entry name" value="His_kinase"/>
    <property type="match status" value="1"/>
</dbReference>
<gene>
    <name evidence="9" type="ORF">J2Z70_001344</name>
</gene>
<evidence type="ECO:0000256" key="1">
    <source>
        <dbReference type="ARBA" id="ARBA00004651"/>
    </source>
</evidence>
<organism evidence="9 10">
    <name type="scientific">Paenibacillus silagei</name>
    <dbReference type="NCBI Taxonomy" id="1670801"/>
    <lineage>
        <taxon>Bacteria</taxon>
        <taxon>Bacillati</taxon>
        <taxon>Bacillota</taxon>
        <taxon>Bacilli</taxon>
        <taxon>Bacillales</taxon>
        <taxon>Paenibacillaceae</taxon>
        <taxon>Paenibacillus</taxon>
    </lineage>
</organism>
<accession>A0ABS4NMA6</accession>
<sequence>MNSRLRRFKIKGRIVIVLLAGLSLHLLLMLVIFNFYSYTYLQKDLYRHVVQTQRQIGLSVELMADDIQMLFLRFLVNSDIYQIINNDHLPAADKELRIGTIIDDMLADNDLAGNVIIHTNDNVLYSYQTKQQMLEVPEALFIKRIQESSMPVVGEIKRDGEGNAYIPFGQQFRNFNTGQNIGVVIIYVRESALAALYSSSFTGIGYSFLTSGNRIVSHPDKRLLGNYLEESAPLRPGKEEGYRTWSENGNTYIIATYPLNPRLASLGVSWEFTSVISSHKLFAGIVKGNRNALLFASVTFIVLLLLSFYLAAQITRPLLNLKKKLGLFGKKDLAAVYDPRGQVDEISQLENSYYQMVERISQLMLEKDEEKEKQRKAELTALQSQINPHFLYNTLDAIAWIARLKKQPDIERLISSLATFFRISLHKGDKFVTVEEEIRLVQSFVTVEQMRFPDKFGVEYEIDESLQGVRILKLILQPIAENAIKHGISEKRGAGRIWIKGELLGEEIRFTVTDDGVGFANGATLSQAKEDVLFQSGYGLRNVDERIKLEYGPQYGLSISSTPGQGTTVTIRLKKELSK</sequence>
<feature type="transmembrane region" description="Helical" evidence="7">
    <location>
        <begin position="292"/>
        <end position="312"/>
    </location>
</feature>
<feature type="domain" description="HAMP" evidence="8">
    <location>
        <begin position="312"/>
        <end position="365"/>
    </location>
</feature>
<reference evidence="9 10" key="1">
    <citation type="submission" date="2021-03" db="EMBL/GenBank/DDBJ databases">
        <title>Genomic Encyclopedia of Type Strains, Phase IV (KMG-IV): sequencing the most valuable type-strain genomes for metagenomic binning, comparative biology and taxonomic classification.</title>
        <authorList>
            <person name="Goeker M."/>
        </authorList>
    </citation>
    <scope>NUCLEOTIDE SEQUENCE [LARGE SCALE GENOMIC DNA]</scope>
    <source>
        <strain evidence="9 10">DSM 101953</strain>
    </source>
</reference>
<dbReference type="Pfam" id="PF02518">
    <property type="entry name" value="HATPase_c"/>
    <property type="match status" value="1"/>
</dbReference>
<evidence type="ECO:0000256" key="4">
    <source>
        <dbReference type="ARBA" id="ARBA00022679"/>
    </source>
</evidence>
<dbReference type="PANTHER" id="PTHR34220">
    <property type="entry name" value="SENSOR HISTIDINE KINASE YPDA"/>
    <property type="match status" value="1"/>
</dbReference>
<dbReference type="InterPro" id="IPR010559">
    <property type="entry name" value="Sig_transdc_His_kin_internal"/>
</dbReference>
<dbReference type="PROSITE" id="PS50885">
    <property type="entry name" value="HAMP"/>
    <property type="match status" value="1"/>
</dbReference>
<evidence type="ECO:0000313" key="10">
    <source>
        <dbReference type="Proteomes" id="UP000773462"/>
    </source>
</evidence>
<proteinExistence type="predicted"/>
<evidence type="ECO:0000259" key="8">
    <source>
        <dbReference type="PROSITE" id="PS50885"/>
    </source>
</evidence>
<feature type="transmembrane region" description="Helical" evidence="7">
    <location>
        <begin position="12"/>
        <end position="36"/>
    </location>
</feature>